<evidence type="ECO:0000256" key="2">
    <source>
        <dbReference type="ARBA" id="ARBA00023136"/>
    </source>
</evidence>
<evidence type="ECO:0000256" key="4">
    <source>
        <dbReference type="SAM" id="SignalP"/>
    </source>
</evidence>
<dbReference type="RefSeq" id="WP_069477735.1">
    <property type="nucleotide sequence ID" value="NZ_CP017111.1"/>
</dbReference>
<dbReference type="PROSITE" id="PS51257">
    <property type="entry name" value="PROKAR_LIPOPROTEIN"/>
    <property type="match status" value="1"/>
</dbReference>
<keyword evidence="1 4" id="KW-0732">Signal</keyword>
<dbReference type="InterPro" id="IPR011990">
    <property type="entry name" value="TPR-like_helical_dom_sf"/>
</dbReference>
<evidence type="ECO:0000256" key="1">
    <source>
        <dbReference type="ARBA" id="ARBA00022729"/>
    </source>
</evidence>
<accession>A0A1D7TIS7</accession>
<dbReference type="AlphaFoldDB" id="A0A1D7TIS7"/>
<feature type="signal peptide" evidence="4">
    <location>
        <begin position="1"/>
        <end position="22"/>
    </location>
</feature>
<dbReference type="EMBL" id="CP017111">
    <property type="protein sequence ID" value="AOO64897.1"/>
    <property type="molecule type" value="Genomic_DNA"/>
</dbReference>
<dbReference type="PATRIC" id="fig|1193502.14.peg.1133"/>
<evidence type="ECO:0000256" key="3">
    <source>
        <dbReference type="ARBA" id="ARBA00023237"/>
    </source>
</evidence>
<protein>
    <submittedName>
        <fullName evidence="6">Outer membrane protein assembly factor BamD</fullName>
    </submittedName>
</protein>
<feature type="chain" id="PRO_5009099415" evidence="4">
    <location>
        <begin position="23"/>
        <end position="215"/>
    </location>
</feature>
<evidence type="ECO:0000313" key="7">
    <source>
        <dbReference type="Proteomes" id="UP000094609"/>
    </source>
</evidence>
<feature type="domain" description="Outer membrane lipoprotein BamD-like" evidence="5">
    <location>
        <begin position="29"/>
        <end position="160"/>
    </location>
</feature>
<dbReference type="STRING" id="1193502.SHALO_1117"/>
<dbReference type="NCBIfam" id="TIGR03302">
    <property type="entry name" value="OM_YfiO"/>
    <property type="match status" value="1"/>
</dbReference>
<dbReference type="Pfam" id="PF13525">
    <property type="entry name" value="YfiO"/>
    <property type="match status" value="1"/>
</dbReference>
<reference evidence="7" key="1">
    <citation type="submission" date="2016-08" db="EMBL/GenBank/DDBJ databases">
        <title>Complete genome sequence of the organohalide-respiring Epsilonproteobacterium Sulfurospirillum halorespirans.</title>
        <authorList>
            <person name="Goris T."/>
            <person name="Zimmermann J."/>
            <person name="Schenz B."/>
            <person name="Lemos M."/>
            <person name="Hackermueller J."/>
            <person name="Diekert G."/>
        </authorList>
    </citation>
    <scope>NUCLEOTIDE SEQUENCE [LARGE SCALE GENOMIC DNA]</scope>
    <source>
        <strain>DSM 13726</strain>
        <strain evidence="7">PCE-M2</strain>
    </source>
</reference>
<evidence type="ECO:0000259" key="5">
    <source>
        <dbReference type="Pfam" id="PF13525"/>
    </source>
</evidence>
<organism evidence="6 7">
    <name type="scientific">Sulfurospirillum halorespirans DSM 13726</name>
    <dbReference type="NCBI Taxonomy" id="1193502"/>
    <lineage>
        <taxon>Bacteria</taxon>
        <taxon>Pseudomonadati</taxon>
        <taxon>Campylobacterota</taxon>
        <taxon>Epsilonproteobacteria</taxon>
        <taxon>Campylobacterales</taxon>
        <taxon>Sulfurospirillaceae</taxon>
        <taxon>Sulfurospirillum</taxon>
    </lineage>
</organism>
<keyword evidence="3" id="KW-0998">Cell outer membrane</keyword>
<dbReference type="Gene3D" id="1.25.40.10">
    <property type="entry name" value="Tetratricopeptide repeat domain"/>
    <property type="match status" value="1"/>
</dbReference>
<name>A0A1D7TIS7_9BACT</name>
<dbReference type="InterPro" id="IPR017689">
    <property type="entry name" value="BamD"/>
</dbReference>
<proteinExistence type="predicted"/>
<dbReference type="Proteomes" id="UP000094609">
    <property type="component" value="Chromosome"/>
</dbReference>
<dbReference type="InterPro" id="IPR039565">
    <property type="entry name" value="BamD-like"/>
</dbReference>
<dbReference type="KEGG" id="shal:SHALO_1117"/>
<evidence type="ECO:0000313" key="6">
    <source>
        <dbReference type="EMBL" id="AOO64897.1"/>
    </source>
</evidence>
<gene>
    <name evidence="6" type="ORF">SHALO_1117</name>
</gene>
<keyword evidence="2" id="KW-0472">Membrane</keyword>
<sequence>MKIANVLIVASLVAFMSGCASKDKEVFNMPATYWYEEIAKEIKNQDLEKADSLYTSLASEHIESPLLPEAMTMLANAHIQDEEYVLANFYLDEYLKRYGSKANADHVRYMKIKANYEAFPNPNRNQQLLIDTITQTKDFIARYPNSKFRPLAETVLVRLELGEYLLDTNIKDLYERVDKPEAAKSYEEKLNKSSLGGAKSIEPAIPWYRSWFEKQ</sequence>
<keyword evidence="7" id="KW-1185">Reference proteome</keyword>